<reference evidence="1" key="1">
    <citation type="submission" date="2021-04" db="EMBL/GenBank/DDBJ databases">
        <title>Draft genome sequence of Xylanibacillus composti strain K13.</title>
        <authorList>
            <person name="Uke A."/>
            <person name="Chhe C."/>
            <person name="Baramee S."/>
            <person name="Kosugi A."/>
        </authorList>
    </citation>
    <scope>NUCLEOTIDE SEQUENCE</scope>
    <source>
        <strain evidence="1">K13</strain>
    </source>
</reference>
<dbReference type="EMBL" id="BOVK01000020">
    <property type="protein sequence ID" value="GIQ68858.1"/>
    <property type="molecule type" value="Genomic_DNA"/>
</dbReference>
<dbReference type="Proteomes" id="UP000677918">
    <property type="component" value="Unassembled WGS sequence"/>
</dbReference>
<accession>A0A8J4H540</accession>
<dbReference type="AlphaFoldDB" id="A0A8J4H540"/>
<proteinExistence type="predicted"/>
<evidence type="ECO:0000313" key="2">
    <source>
        <dbReference type="Proteomes" id="UP000677918"/>
    </source>
</evidence>
<comment type="caution">
    <text evidence="1">The sequence shown here is derived from an EMBL/GenBank/DDBJ whole genome shotgun (WGS) entry which is preliminary data.</text>
</comment>
<keyword evidence="2" id="KW-1185">Reference proteome</keyword>
<protein>
    <submittedName>
        <fullName evidence="1">Uncharacterized protein</fullName>
    </submittedName>
</protein>
<organism evidence="1 2">
    <name type="scientific">Xylanibacillus composti</name>
    <dbReference type="NCBI Taxonomy" id="1572762"/>
    <lineage>
        <taxon>Bacteria</taxon>
        <taxon>Bacillati</taxon>
        <taxon>Bacillota</taxon>
        <taxon>Bacilli</taxon>
        <taxon>Bacillales</taxon>
        <taxon>Paenibacillaceae</taxon>
        <taxon>Xylanibacillus</taxon>
    </lineage>
</organism>
<evidence type="ECO:0000313" key="1">
    <source>
        <dbReference type="EMBL" id="GIQ68858.1"/>
    </source>
</evidence>
<gene>
    <name evidence="1" type="ORF">XYCOK13_16820</name>
</gene>
<name>A0A8J4H540_9BACL</name>
<sequence>MHEILLFCCMLSGRQDARLEVCMVNEGTRTVADFGSLYIEGAKDEGTTIPRVIIPSDACGRMEP</sequence>